<evidence type="ECO:0000256" key="4">
    <source>
        <dbReference type="ARBA" id="ARBA00022679"/>
    </source>
</evidence>
<feature type="domain" description="Ribosomal RNA adenine methylase transferase N-terminal" evidence="8">
    <location>
        <begin position="15"/>
        <end position="186"/>
    </location>
</feature>
<dbReference type="PANTHER" id="PTHR11727:SF7">
    <property type="entry name" value="DIMETHYLADENOSINE TRANSFERASE-RELATED"/>
    <property type="match status" value="1"/>
</dbReference>
<dbReference type="InterPro" id="IPR029063">
    <property type="entry name" value="SAM-dependent_MTases_sf"/>
</dbReference>
<dbReference type="AlphaFoldDB" id="A0A2H0RB29"/>
<dbReference type="PANTHER" id="PTHR11727">
    <property type="entry name" value="DIMETHYLADENOSINE TRANSFERASE"/>
    <property type="match status" value="1"/>
</dbReference>
<dbReference type="GO" id="GO:0005829">
    <property type="term" value="C:cytosol"/>
    <property type="evidence" value="ECO:0007669"/>
    <property type="project" value="TreeGrafter"/>
</dbReference>
<feature type="binding site" evidence="7">
    <location>
        <position position="102"/>
    </location>
    <ligand>
        <name>S-adenosyl-L-methionine</name>
        <dbReference type="ChEBI" id="CHEBI:59789"/>
    </ligand>
</feature>
<dbReference type="PROSITE" id="PS51689">
    <property type="entry name" value="SAM_RNA_A_N6_MT"/>
    <property type="match status" value="1"/>
</dbReference>
<name>A0A2H0RB29_UNCKA</name>
<evidence type="ECO:0000256" key="1">
    <source>
        <dbReference type="ARBA" id="ARBA00022490"/>
    </source>
</evidence>
<feature type="binding site" evidence="7">
    <location>
        <position position="35"/>
    </location>
    <ligand>
        <name>S-adenosyl-L-methionine</name>
        <dbReference type="ChEBI" id="CHEBI:59789"/>
    </ligand>
</feature>
<keyword evidence="5 7" id="KW-0949">S-adenosyl-L-methionine</keyword>
<feature type="binding site" evidence="7">
    <location>
        <position position="8"/>
    </location>
    <ligand>
        <name>S-adenosyl-L-methionine</name>
        <dbReference type="ChEBI" id="CHEBI:59789"/>
    </ligand>
</feature>
<dbReference type="Gene3D" id="1.10.8.100">
    <property type="entry name" value="Ribosomal RNA adenine dimethylase-like, domain 2"/>
    <property type="match status" value="1"/>
</dbReference>
<dbReference type="Proteomes" id="UP000230214">
    <property type="component" value="Unassembled WGS sequence"/>
</dbReference>
<dbReference type="InterPro" id="IPR011530">
    <property type="entry name" value="rRNA_adenine_dimethylase"/>
</dbReference>
<accession>A0A2H0RB29</accession>
<keyword evidence="6 7" id="KW-0694">RNA-binding</keyword>
<dbReference type="GO" id="GO:0000179">
    <property type="term" value="F:rRNA (adenine-N6,N6-)-dimethyltransferase activity"/>
    <property type="evidence" value="ECO:0007669"/>
    <property type="project" value="UniProtKB-UniRule"/>
</dbReference>
<dbReference type="InterPro" id="IPR020598">
    <property type="entry name" value="rRNA_Ade_methylase_Trfase_N"/>
</dbReference>
<keyword evidence="1" id="KW-0963">Cytoplasm</keyword>
<dbReference type="GO" id="GO:0003723">
    <property type="term" value="F:RNA binding"/>
    <property type="evidence" value="ECO:0007669"/>
    <property type="project" value="UniProtKB-UniRule"/>
</dbReference>
<feature type="binding site" evidence="7">
    <location>
        <position position="81"/>
    </location>
    <ligand>
        <name>S-adenosyl-L-methionine</name>
        <dbReference type="ChEBI" id="CHEBI:59789"/>
    </ligand>
</feature>
<dbReference type="SMART" id="SM00650">
    <property type="entry name" value="rADc"/>
    <property type="match status" value="1"/>
</dbReference>
<feature type="binding site" evidence="7">
    <location>
        <position position="10"/>
    </location>
    <ligand>
        <name>S-adenosyl-L-methionine</name>
        <dbReference type="ChEBI" id="CHEBI:59789"/>
    </ligand>
</feature>
<organism evidence="9 10">
    <name type="scientific">candidate division WWE3 bacterium CG10_big_fil_rev_8_21_14_0_10_32_10</name>
    <dbReference type="NCBI Taxonomy" id="1975090"/>
    <lineage>
        <taxon>Bacteria</taxon>
        <taxon>Katanobacteria</taxon>
    </lineage>
</organism>
<evidence type="ECO:0000256" key="6">
    <source>
        <dbReference type="ARBA" id="ARBA00022884"/>
    </source>
</evidence>
<comment type="caution">
    <text evidence="9">The sequence shown here is derived from an EMBL/GenBank/DDBJ whole genome shotgun (WGS) entry which is preliminary data.</text>
</comment>
<evidence type="ECO:0000256" key="7">
    <source>
        <dbReference type="PROSITE-ProRule" id="PRU01026"/>
    </source>
</evidence>
<evidence type="ECO:0000313" key="9">
    <source>
        <dbReference type="EMBL" id="PIR43739.1"/>
    </source>
</evidence>
<keyword evidence="2" id="KW-0698">rRNA processing</keyword>
<gene>
    <name evidence="9" type="primary">rsmA</name>
    <name evidence="9" type="ORF">COV24_01115</name>
</gene>
<evidence type="ECO:0000256" key="2">
    <source>
        <dbReference type="ARBA" id="ARBA00022552"/>
    </source>
</evidence>
<dbReference type="Gene3D" id="3.40.50.150">
    <property type="entry name" value="Vaccinia Virus protein VP39"/>
    <property type="match status" value="1"/>
</dbReference>
<dbReference type="PROSITE" id="PS01131">
    <property type="entry name" value="RRNA_A_DIMETH"/>
    <property type="match status" value="1"/>
</dbReference>
<dbReference type="InterPro" id="IPR020596">
    <property type="entry name" value="rRNA_Ade_Mease_Trfase_CS"/>
</dbReference>
<dbReference type="NCBIfam" id="TIGR00755">
    <property type="entry name" value="ksgA"/>
    <property type="match status" value="1"/>
</dbReference>
<protein>
    <submittedName>
        <fullName evidence="9">Ribosomal RNA small subunit methyltransferase A</fullName>
    </submittedName>
</protein>
<evidence type="ECO:0000256" key="5">
    <source>
        <dbReference type="ARBA" id="ARBA00022691"/>
    </source>
</evidence>
<keyword evidence="4 7" id="KW-0808">Transferase</keyword>
<proteinExistence type="inferred from homology"/>
<sequence length="249" mass="28923">MKSQLGQNFLINKNDINDFIEFCNLEMQDNVLEIGVGEGAITKYIVPRVNKFIGVEVDIDLINKIYKLQNPNYKLQIINGDFLKLNLSKLIKKEKINKIIGAIPYYISSPIIHKILKESTEPLKYVYLITQKEFAKKVVSKANKKSYFTNLIGKYGKIKPGGLIKNTSFSPIPKVDSYSFGIEFTKYPKEASNVVKWSRYLHFIFSNPRKKINKKFNKNIFDKLKIDSNKRPEDLTQEEVLKLYKEQKV</sequence>
<comment type="similarity">
    <text evidence="7">Belongs to the class I-like SAM-binding methyltransferase superfamily. rRNA adenine N(6)-methyltransferase family.</text>
</comment>
<dbReference type="Pfam" id="PF00398">
    <property type="entry name" value="RrnaAD"/>
    <property type="match status" value="1"/>
</dbReference>
<dbReference type="EMBL" id="PCXU01000012">
    <property type="protein sequence ID" value="PIR43739.1"/>
    <property type="molecule type" value="Genomic_DNA"/>
</dbReference>
<feature type="binding site" evidence="7">
    <location>
        <position position="56"/>
    </location>
    <ligand>
        <name>S-adenosyl-L-methionine</name>
        <dbReference type="ChEBI" id="CHEBI:59789"/>
    </ligand>
</feature>
<dbReference type="InterPro" id="IPR023165">
    <property type="entry name" value="rRNA_Ade_diMease-like_C"/>
</dbReference>
<dbReference type="InterPro" id="IPR001737">
    <property type="entry name" value="KsgA/Erm"/>
</dbReference>
<dbReference type="SUPFAM" id="SSF53335">
    <property type="entry name" value="S-adenosyl-L-methionine-dependent methyltransferases"/>
    <property type="match status" value="1"/>
</dbReference>
<keyword evidence="3 7" id="KW-0489">Methyltransferase</keyword>
<evidence type="ECO:0000259" key="8">
    <source>
        <dbReference type="SMART" id="SM00650"/>
    </source>
</evidence>
<evidence type="ECO:0000256" key="3">
    <source>
        <dbReference type="ARBA" id="ARBA00022603"/>
    </source>
</evidence>
<evidence type="ECO:0000313" key="10">
    <source>
        <dbReference type="Proteomes" id="UP000230214"/>
    </source>
</evidence>
<reference evidence="9 10" key="1">
    <citation type="submission" date="2017-09" db="EMBL/GenBank/DDBJ databases">
        <title>Depth-based differentiation of microbial function through sediment-hosted aquifers and enrichment of novel symbionts in the deep terrestrial subsurface.</title>
        <authorList>
            <person name="Probst A.J."/>
            <person name="Ladd B."/>
            <person name="Jarett J.K."/>
            <person name="Geller-Mcgrath D.E."/>
            <person name="Sieber C.M."/>
            <person name="Emerson J.B."/>
            <person name="Anantharaman K."/>
            <person name="Thomas B.C."/>
            <person name="Malmstrom R."/>
            <person name="Stieglmeier M."/>
            <person name="Klingl A."/>
            <person name="Woyke T."/>
            <person name="Ryan C.M."/>
            <person name="Banfield J.F."/>
        </authorList>
    </citation>
    <scope>NUCLEOTIDE SEQUENCE [LARGE SCALE GENOMIC DNA]</scope>
    <source>
        <strain evidence="9">CG10_big_fil_rev_8_21_14_0_10_32_10</strain>
    </source>
</reference>